<dbReference type="OrthoDB" id="9797605at2"/>
<evidence type="ECO:0000259" key="5">
    <source>
        <dbReference type="Pfam" id="PF07730"/>
    </source>
</evidence>
<keyword evidence="4" id="KW-0472">Membrane</keyword>
<dbReference type="STRING" id="745411.B3C1_10207"/>
<evidence type="ECO:0000256" key="1">
    <source>
        <dbReference type="ARBA" id="ARBA00022679"/>
    </source>
</evidence>
<proteinExistence type="predicted"/>
<dbReference type="InterPro" id="IPR050482">
    <property type="entry name" value="Sensor_HK_TwoCompSys"/>
</dbReference>
<dbReference type="PANTHER" id="PTHR24421:SF59">
    <property type="entry name" value="OXYGEN SENSOR HISTIDINE KINASE NREB"/>
    <property type="match status" value="1"/>
</dbReference>
<keyword evidence="7" id="KW-1185">Reference proteome</keyword>
<dbReference type="SUPFAM" id="SSF55874">
    <property type="entry name" value="ATPase domain of HSP90 chaperone/DNA topoisomerase II/histidine kinase"/>
    <property type="match status" value="1"/>
</dbReference>
<comment type="caution">
    <text evidence="6">The sequence shown here is derived from an EMBL/GenBank/DDBJ whole genome shotgun (WGS) entry which is preliminary data.</text>
</comment>
<dbReference type="InterPro" id="IPR036890">
    <property type="entry name" value="HATPase_C_sf"/>
</dbReference>
<dbReference type="Pfam" id="PF07730">
    <property type="entry name" value="HisKA_3"/>
    <property type="match status" value="1"/>
</dbReference>
<feature type="transmembrane region" description="Helical" evidence="4">
    <location>
        <begin position="7"/>
        <end position="26"/>
    </location>
</feature>
<dbReference type="CDD" id="cd16917">
    <property type="entry name" value="HATPase_UhpB-NarQ-NarX-like"/>
    <property type="match status" value="1"/>
</dbReference>
<dbReference type="RefSeq" id="WP_008484653.1">
    <property type="nucleotide sequence ID" value="NZ_AMRI01000012.1"/>
</dbReference>
<dbReference type="EMBL" id="AMRI01000012">
    <property type="protein sequence ID" value="EKE73763.1"/>
    <property type="molecule type" value="Genomic_DNA"/>
</dbReference>
<dbReference type="Gene3D" id="1.20.5.1930">
    <property type="match status" value="1"/>
</dbReference>
<evidence type="ECO:0000256" key="2">
    <source>
        <dbReference type="ARBA" id="ARBA00022777"/>
    </source>
</evidence>
<name>K2JF84_9GAMM</name>
<evidence type="ECO:0000313" key="6">
    <source>
        <dbReference type="EMBL" id="EKE73763.1"/>
    </source>
</evidence>
<evidence type="ECO:0000256" key="3">
    <source>
        <dbReference type="ARBA" id="ARBA00023012"/>
    </source>
</evidence>
<feature type="transmembrane region" description="Helical" evidence="4">
    <location>
        <begin position="63"/>
        <end position="85"/>
    </location>
</feature>
<keyword evidence="4" id="KW-1133">Transmembrane helix</keyword>
<gene>
    <name evidence="6" type="ORF">B3C1_10207</name>
</gene>
<feature type="transmembrane region" description="Helical" evidence="4">
    <location>
        <begin position="32"/>
        <end position="51"/>
    </location>
</feature>
<feature type="transmembrane region" description="Helical" evidence="4">
    <location>
        <begin position="129"/>
        <end position="146"/>
    </location>
</feature>
<reference evidence="6 7" key="1">
    <citation type="journal article" date="2012" name="J. Bacteriol.">
        <title>Genome Sequence of Gallaecimonas xiamenensis Type Strain 3-C-1.</title>
        <authorList>
            <person name="Lai Q."/>
            <person name="Wang L."/>
            <person name="Wang W."/>
            <person name="Shao Z."/>
        </authorList>
    </citation>
    <scope>NUCLEOTIDE SEQUENCE [LARGE SCALE GENOMIC DNA]</scope>
    <source>
        <strain evidence="6 7">3-C-1</strain>
    </source>
</reference>
<dbReference type="Proteomes" id="UP000006755">
    <property type="component" value="Unassembled WGS sequence"/>
</dbReference>
<dbReference type="GO" id="GO:0046983">
    <property type="term" value="F:protein dimerization activity"/>
    <property type="evidence" value="ECO:0007669"/>
    <property type="project" value="InterPro"/>
</dbReference>
<dbReference type="GO" id="GO:0016020">
    <property type="term" value="C:membrane"/>
    <property type="evidence" value="ECO:0007669"/>
    <property type="project" value="InterPro"/>
</dbReference>
<dbReference type="AlphaFoldDB" id="K2JF84"/>
<feature type="domain" description="Signal transduction histidine kinase subgroup 3 dimerisation and phosphoacceptor" evidence="5">
    <location>
        <begin position="181"/>
        <end position="243"/>
    </location>
</feature>
<protein>
    <submittedName>
        <fullName evidence="6">Putative signal transduction histidine kinase</fullName>
    </submittedName>
</protein>
<accession>K2JF84</accession>
<dbReference type="PANTHER" id="PTHR24421">
    <property type="entry name" value="NITRATE/NITRITE SENSOR PROTEIN NARX-RELATED"/>
    <property type="match status" value="1"/>
</dbReference>
<dbReference type="eggNOG" id="COG4585">
    <property type="taxonomic scope" value="Bacteria"/>
</dbReference>
<sequence>MKREEALLLASGVITWALVSYLAYLQMRHQGIALWQLWSHGIFLALFLPVAARPGQSDLRRPAWRLVLVLQAAAALAAIATLPHSLTPILLVIWAAQLPGAWPGAQSYVALALVNLLAFLALTGQAPDLLTALIYCGFELFALGSAKAKQQLAEANQLLQVSNRQLAATRSLLAQSARFQERSRIARDLHDSIGHSLTALSLQLEVARHQAAPDQQPQLAQLKAQVSDALTQVRAIVQQMRKDTDTDLVPPLQALADKLPGVTLALPPQLQLPSLALAEQVLYCLTEGVSNALRHGKATQLSLARDGAALALTDNGSGPKAAASPGSGLAGMGERLAPFGGSARLDPLPGGGARLTLWLGAQHD</sequence>
<keyword evidence="3" id="KW-0902">Two-component regulatory system</keyword>
<evidence type="ECO:0000313" key="7">
    <source>
        <dbReference type="Proteomes" id="UP000006755"/>
    </source>
</evidence>
<keyword evidence="4" id="KW-0812">Transmembrane</keyword>
<dbReference type="InterPro" id="IPR011712">
    <property type="entry name" value="Sig_transdc_His_kin_sub3_dim/P"/>
</dbReference>
<dbReference type="GO" id="GO:0000155">
    <property type="term" value="F:phosphorelay sensor kinase activity"/>
    <property type="evidence" value="ECO:0007669"/>
    <property type="project" value="InterPro"/>
</dbReference>
<organism evidence="6 7">
    <name type="scientific">Gallaecimonas xiamenensis 3-C-1</name>
    <dbReference type="NCBI Taxonomy" id="745411"/>
    <lineage>
        <taxon>Bacteria</taxon>
        <taxon>Pseudomonadati</taxon>
        <taxon>Pseudomonadota</taxon>
        <taxon>Gammaproteobacteria</taxon>
        <taxon>Enterobacterales</taxon>
        <taxon>Gallaecimonadaceae</taxon>
        <taxon>Gallaecimonas</taxon>
    </lineage>
</organism>
<feature type="transmembrane region" description="Helical" evidence="4">
    <location>
        <begin position="105"/>
        <end position="122"/>
    </location>
</feature>
<keyword evidence="1" id="KW-0808">Transferase</keyword>
<dbReference type="Gene3D" id="3.30.565.10">
    <property type="entry name" value="Histidine kinase-like ATPase, C-terminal domain"/>
    <property type="match status" value="1"/>
</dbReference>
<evidence type="ECO:0000256" key="4">
    <source>
        <dbReference type="SAM" id="Phobius"/>
    </source>
</evidence>
<keyword evidence="2 6" id="KW-0418">Kinase</keyword>